<evidence type="ECO:0000256" key="5">
    <source>
        <dbReference type="ARBA" id="ARBA00022670"/>
    </source>
</evidence>
<evidence type="ECO:0000313" key="11">
    <source>
        <dbReference type="EMBL" id="KFI40447.1"/>
    </source>
</evidence>
<dbReference type="InterPro" id="IPR019533">
    <property type="entry name" value="Peptidase_S26"/>
</dbReference>
<dbReference type="STRING" id="1437605.AB656_04355"/>
<dbReference type="InterPro" id="IPR019756">
    <property type="entry name" value="Pept_S26A_signal_pept_1_Ser-AS"/>
</dbReference>
<feature type="active site" evidence="7">
    <location>
        <position position="65"/>
    </location>
</feature>
<feature type="region of interest" description="Disordered" evidence="9">
    <location>
        <begin position="1"/>
        <end position="29"/>
    </location>
</feature>
<feature type="domain" description="Peptidase S26" evidence="10">
    <location>
        <begin position="40"/>
        <end position="204"/>
    </location>
</feature>
<feature type="compositionally biased region" description="Basic and acidic residues" evidence="9">
    <location>
        <begin position="1"/>
        <end position="12"/>
    </location>
</feature>
<dbReference type="InterPro" id="IPR019758">
    <property type="entry name" value="Pept_S26A_signal_pept_1_CS"/>
</dbReference>
<dbReference type="RefSeq" id="WP_158336159.1">
    <property type="nucleotide sequence ID" value="NZ_CP011786.1"/>
</dbReference>
<evidence type="ECO:0000256" key="8">
    <source>
        <dbReference type="RuleBase" id="RU362042"/>
    </source>
</evidence>
<evidence type="ECO:0000256" key="2">
    <source>
        <dbReference type="ARBA" id="ARBA00004401"/>
    </source>
</evidence>
<proteinExistence type="inferred from homology"/>
<keyword evidence="8" id="KW-1133">Transmembrane helix</keyword>
<feature type="transmembrane region" description="Helical" evidence="8">
    <location>
        <begin position="38"/>
        <end position="61"/>
    </location>
</feature>
<protein>
    <recommendedName>
        <fullName evidence="4 8">Signal peptidase I</fullName>
        <ecNumber evidence="4 8">3.4.21.89</ecNumber>
    </recommendedName>
</protein>
<dbReference type="SUPFAM" id="SSF51306">
    <property type="entry name" value="LexA/Signal peptidase"/>
    <property type="match status" value="1"/>
</dbReference>
<dbReference type="GO" id="GO:0005886">
    <property type="term" value="C:plasma membrane"/>
    <property type="evidence" value="ECO:0007669"/>
    <property type="project" value="UniProtKB-SubCell"/>
</dbReference>
<keyword evidence="5 8" id="KW-0645">Protease</keyword>
<evidence type="ECO:0000256" key="7">
    <source>
        <dbReference type="PIRSR" id="PIRSR600223-1"/>
    </source>
</evidence>
<organism evidence="11 12">
    <name type="scientific">Bifidobacterium actinocoloniiforme DSM 22766</name>
    <dbReference type="NCBI Taxonomy" id="1437605"/>
    <lineage>
        <taxon>Bacteria</taxon>
        <taxon>Bacillati</taxon>
        <taxon>Actinomycetota</taxon>
        <taxon>Actinomycetes</taxon>
        <taxon>Bifidobacteriales</taxon>
        <taxon>Bifidobacteriaceae</taxon>
        <taxon>Bifidobacterium</taxon>
    </lineage>
</organism>
<dbReference type="GO" id="GO:0006465">
    <property type="term" value="P:signal peptide processing"/>
    <property type="evidence" value="ECO:0007669"/>
    <property type="project" value="InterPro"/>
</dbReference>
<keyword evidence="12" id="KW-1185">Reference proteome</keyword>
<evidence type="ECO:0000256" key="4">
    <source>
        <dbReference type="ARBA" id="ARBA00013208"/>
    </source>
</evidence>
<dbReference type="eggNOG" id="COG0681">
    <property type="taxonomic scope" value="Bacteria"/>
</dbReference>
<dbReference type="PROSITE" id="PS00761">
    <property type="entry name" value="SPASE_I_3"/>
    <property type="match status" value="1"/>
</dbReference>
<comment type="subcellular location">
    <subcellularLocation>
        <location evidence="2">Cell membrane</location>
        <topology evidence="2">Single-pass type II membrane protein</topology>
    </subcellularLocation>
    <subcellularLocation>
        <location evidence="8">Membrane</location>
        <topology evidence="8">Single-pass type II membrane protein</topology>
    </subcellularLocation>
</comment>
<dbReference type="PANTHER" id="PTHR43390:SF1">
    <property type="entry name" value="CHLOROPLAST PROCESSING PEPTIDASE"/>
    <property type="match status" value="1"/>
</dbReference>
<dbReference type="NCBIfam" id="TIGR02227">
    <property type="entry name" value="sigpep_I_bact"/>
    <property type="match status" value="1"/>
</dbReference>
<evidence type="ECO:0000256" key="1">
    <source>
        <dbReference type="ARBA" id="ARBA00000677"/>
    </source>
</evidence>
<dbReference type="CDD" id="cd06530">
    <property type="entry name" value="S26_SPase_I"/>
    <property type="match status" value="1"/>
</dbReference>
<evidence type="ECO:0000256" key="3">
    <source>
        <dbReference type="ARBA" id="ARBA00009370"/>
    </source>
</evidence>
<evidence type="ECO:0000256" key="6">
    <source>
        <dbReference type="ARBA" id="ARBA00022801"/>
    </source>
</evidence>
<feature type="active site" evidence="7">
    <location>
        <position position="114"/>
    </location>
</feature>
<dbReference type="GO" id="GO:0004252">
    <property type="term" value="F:serine-type endopeptidase activity"/>
    <property type="evidence" value="ECO:0007669"/>
    <property type="project" value="InterPro"/>
</dbReference>
<dbReference type="EC" id="3.4.21.89" evidence="4 8"/>
<dbReference type="Proteomes" id="UP000029015">
    <property type="component" value="Unassembled WGS sequence"/>
</dbReference>
<keyword evidence="6 8" id="KW-0378">Hydrolase</keyword>
<dbReference type="Gene3D" id="2.10.109.10">
    <property type="entry name" value="Umud Fragment, subunit A"/>
    <property type="match status" value="1"/>
</dbReference>
<comment type="catalytic activity">
    <reaction evidence="1 8">
        <text>Cleavage of hydrophobic, N-terminal signal or leader sequences from secreted and periplasmic proteins.</text>
        <dbReference type="EC" id="3.4.21.89"/>
    </reaction>
</comment>
<dbReference type="GO" id="GO:0009003">
    <property type="term" value="F:signal peptidase activity"/>
    <property type="evidence" value="ECO:0007669"/>
    <property type="project" value="UniProtKB-EC"/>
</dbReference>
<dbReference type="OrthoDB" id="9815782at2"/>
<dbReference type="PANTHER" id="PTHR43390">
    <property type="entry name" value="SIGNAL PEPTIDASE I"/>
    <property type="match status" value="1"/>
</dbReference>
<keyword evidence="8" id="KW-0812">Transmembrane</keyword>
<evidence type="ECO:0000256" key="9">
    <source>
        <dbReference type="SAM" id="MobiDB-lite"/>
    </source>
</evidence>
<gene>
    <name evidence="11" type="ORF">BACT_1151</name>
</gene>
<dbReference type="EMBL" id="JGYK01000001">
    <property type="protein sequence ID" value="KFI40447.1"/>
    <property type="molecule type" value="Genomic_DNA"/>
</dbReference>
<feature type="compositionally biased region" description="Polar residues" evidence="9">
    <location>
        <begin position="16"/>
        <end position="26"/>
    </location>
</feature>
<dbReference type="PRINTS" id="PR00727">
    <property type="entry name" value="LEADERPTASE"/>
</dbReference>
<reference evidence="11 12" key="1">
    <citation type="submission" date="2014-03" db="EMBL/GenBank/DDBJ databases">
        <title>Genomics of Bifidobacteria.</title>
        <authorList>
            <person name="Ventura M."/>
            <person name="Milani C."/>
            <person name="Lugli G.A."/>
        </authorList>
    </citation>
    <scope>NUCLEOTIDE SEQUENCE [LARGE SCALE GENOMIC DNA]</scope>
    <source>
        <strain evidence="11 12">DSM 22766</strain>
    </source>
</reference>
<dbReference type="Pfam" id="PF10502">
    <property type="entry name" value="Peptidase_S26"/>
    <property type="match status" value="1"/>
</dbReference>
<keyword evidence="8" id="KW-0472">Membrane</keyword>
<dbReference type="PROSITE" id="PS00501">
    <property type="entry name" value="SPASE_I_1"/>
    <property type="match status" value="1"/>
</dbReference>
<dbReference type="InterPro" id="IPR000223">
    <property type="entry name" value="Pept_S26A_signal_pept_1"/>
</dbReference>
<sequence>MDRDHAKPERLPAEGQEQSNQRTNPGKPSLRRRLLTDAAWLLACVLAVVLLRMFVFGAYVIPSESMEPTLNVGDRVVASKLQPRLRGVQRGDIVIFHDPDRWLNTGPGDDYLIKRVIGVAGDHVSADGSGSVVVNGKPLNESSYIMPGAVPSQIPFSVKVRPGCIFVMGDNRSNSADSRFHMSDANGGQVPLGRVEAIANWTYWPLDRLGAIHRPGEIFAGL</sequence>
<evidence type="ECO:0000313" key="12">
    <source>
        <dbReference type="Proteomes" id="UP000029015"/>
    </source>
</evidence>
<accession>A0A086Z1P7</accession>
<evidence type="ECO:0000259" key="10">
    <source>
        <dbReference type="Pfam" id="PF10502"/>
    </source>
</evidence>
<comment type="similarity">
    <text evidence="3 8">Belongs to the peptidase S26 family.</text>
</comment>
<dbReference type="InterPro" id="IPR036286">
    <property type="entry name" value="LexA/Signal_pep-like_sf"/>
</dbReference>
<comment type="caution">
    <text evidence="11">The sequence shown here is derived from an EMBL/GenBank/DDBJ whole genome shotgun (WGS) entry which is preliminary data.</text>
</comment>
<name>A0A086Z1P7_9BIFI</name>
<dbReference type="AlphaFoldDB" id="A0A086Z1P7"/>